<proteinExistence type="predicted"/>
<name>A0A7Z0X0I8_9BACI</name>
<feature type="transmembrane region" description="Helical" evidence="1">
    <location>
        <begin position="7"/>
        <end position="26"/>
    </location>
</feature>
<dbReference type="EMBL" id="LKPO01000004">
    <property type="protein sequence ID" value="OLF96740.1"/>
    <property type="molecule type" value="Genomic_DNA"/>
</dbReference>
<protein>
    <submittedName>
        <fullName evidence="2">Uncharacterized protein</fullName>
    </submittedName>
</protein>
<accession>A0A7Z0X0I8</accession>
<evidence type="ECO:0000256" key="1">
    <source>
        <dbReference type="SAM" id="Phobius"/>
    </source>
</evidence>
<evidence type="ECO:0000313" key="3">
    <source>
        <dbReference type="Proteomes" id="UP000185604"/>
    </source>
</evidence>
<keyword evidence="1" id="KW-1133">Transmembrane helix</keyword>
<sequence length="40" mass="4670">MTLTTEQIFNWPALAGFFFMLLHFVFHPPSSLSVNRKMLV</sequence>
<evidence type="ECO:0000313" key="2">
    <source>
        <dbReference type="EMBL" id="OLF96740.1"/>
    </source>
</evidence>
<comment type="caution">
    <text evidence="2">The sequence shown here is derived from an EMBL/GenBank/DDBJ whole genome shotgun (WGS) entry which is preliminary data.</text>
</comment>
<dbReference type="Proteomes" id="UP000185604">
    <property type="component" value="Unassembled WGS sequence"/>
</dbReference>
<keyword evidence="1" id="KW-0472">Membrane</keyword>
<keyword evidence="1" id="KW-0812">Transmembrane</keyword>
<gene>
    <name evidence="2" type="ORF">B4121_0951</name>
</gene>
<dbReference type="AlphaFoldDB" id="A0A7Z0X0I8"/>
<reference evidence="2 3" key="1">
    <citation type="journal article" date="2016" name="Front. Microbiol.">
        <title>High-Level Heat Resistance of Spores of Bacillus amyloliquefaciens and Bacillus licheniformis Results from the Presence of a spoVA Operon in a Tn1546 Transposon.</title>
        <authorList>
            <person name="Berendsen E.M."/>
            <person name="Koning R.A."/>
            <person name="Boekhorst J."/>
            <person name="de Jong A."/>
            <person name="Kuipers O.P."/>
            <person name="Wells-Bennik M.H."/>
        </authorList>
    </citation>
    <scope>NUCLEOTIDE SEQUENCE [LARGE SCALE GENOMIC DNA]</scope>
    <source>
        <strain evidence="2 3">B4121</strain>
    </source>
</reference>
<organism evidence="2 3">
    <name type="scientific">Bacillus paralicheniformis</name>
    <dbReference type="NCBI Taxonomy" id="1648923"/>
    <lineage>
        <taxon>Bacteria</taxon>
        <taxon>Bacillati</taxon>
        <taxon>Bacillota</taxon>
        <taxon>Bacilli</taxon>
        <taxon>Bacillales</taxon>
        <taxon>Bacillaceae</taxon>
        <taxon>Bacillus</taxon>
    </lineage>
</organism>